<dbReference type="SMART" id="SM00110">
    <property type="entry name" value="C1Q"/>
    <property type="match status" value="1"/>
</dbReference>
<protein>
    <recommendedName>
        <fullName evidence="5">C1q domain-containing protein</fullName>
    </recommendedName>
</protein>
<comment type="caution">
    <text evidence="6">The sequence shown here is derived from an EMBL/GenBank/DDBJ whole genome shotgun (WGS) entry which is preliminary data.</text>
</comment>
<name>A0A8B6BNJ2_MYTGA</name>
<keyword evidence="7" id="KW-1185">Reference proteome</keyword>
<dbReference type="PANTHER" id="PTHR22923">
    <property type="entry name" value="CEREBELLIN-RELATED"/>
    <property type="match status" value="1"/>
</dbReference>
<dbReference type="Gene3D" id="2.60.120.40">
    <property type="match status" value="1"/>
</dbReference>
<accession>A0A8B6BNJ2</accession>
<evidence type="ECO:0000256" key="2">
    <source>
        <dbReference type="ARBA" id="ARBA00022525"/>
    </source>
</evidence>
<evidence type="ECO:0000256" key="3">
    <source>
        <dbReference type="ARBA" id="ARBA00022729"/>
    </source>
</evidence>
<dbReference type="Proteomes" id="UP000596742">
    <property type="component" value="Unassembled WGS sequence"/>
</dbReference>
<dbReference type="Pfam" id="PF00386">
    <property type="entry name" value="C1q"/>
    <property type="match status" value="1"/>
</dbReference>
<dbReference type="InterPro" id="IPR050822">
    <property type="entry name" value="Cerebellin_Synaptic_Org"/>
</dbReference>
<dbReference type="PROSITE" id="PS50871">
    <property type="entry name" value="C1Q"/>
    <property type="match status" value="1"/>
</dbReference>
<sequence length="196" mass="21426">MMPLLYVVTSIFISVLQSGEQVSGHSCRYAYVCDGGLTSDHTDIIKLKKEIEALKEKSKPVAFYAYRSGNLGTGSNLRHSIVVYDRVDLNIGNAYNKNNGKFTAPSVGLYLFHVSTGVYFKSYAVMQLVLNGVVKDIGFPDSATTGHALLRSHSTTATPLLLKRGDVVYARIGVINGGNYIESNQYIRTSFSGTKL</sequence>
<comment type="subcellular location">
    <subcellularLocation>
        <location evidence="1">Secreted</location>
    </subcellularLocation>
</comment>
<evidence type="ECO:0000313" key="6">
    <source>
        <dbReference type="EMBL" id="VDH93364.1"/>
    </source>
</evidence>
<evidence type="ECO:0000313" key="7">
    <source>
        <dbReference type="Proteomes" id="UP000596742"/>
    </source>
</evidence>
<evidence type="ECO:0000256" key="4">
    <source>
        <dbReference type="SAM" id="SignalP"/>
    </source>
</evidence>
<dbReference type="EMBL" id="UYJE01000441">
    <property type="protein sequence ID" value="VDH93364.1"/>
    <property type="molecule type" value="Genomic_DNA"/>
</dbReference>
<dbReference type="PANTHER" id="PTHR22923:SF116">
    <property type="entry name" value="C1Q DOMAIN-CONTAINING PROTEIN"/>
    <property type="match status" value="1"/>
</dbReference>
<feature type="signal peptide" evidence="4">
    <location>
        <begin position="1"/>
        <end position="18"/>
    </location>
</feature>
<dbReference type="AlphaFoldDB" id="A0A8B6BNJ2"/>
<keyword evidence="3 4" id="KW-0732">Signal</keyword>
<dbReference type="InterPro" id="IPR008983">
    <property type="entry name" value="Tumour_necrosis_fac-like_dom"/>
</dbReference>
<keyword evidence="2" id="KW-0964">Secreted</keyword>
<feature type="chain" id="PRO_5032291747" description="C1q domain-containing protein" evidence="4">
    <location>
        <begin position="19"/>
        <end position="196"/>
    </location>
</feature>
<gene>
    <name evidence="6" type="ORF">MGAL_10B024056</name>
</gene>
<organism evidence="6 7">
    <name type="scientific">Mytilus galloprovincialis</name>
    <name type="common">Mediterranean mussel</name>
    <dbReference type="NCBI Taxonomy" id="29158"/>
    <lineage>
        <taxon>Eukaryota</taxon>
        <taxon>Metazoa</taxon>
        <taxon>Spiralia</taxon>
        <taxon>Lophotrochozoa</taxon>
        <taxon>Mollusca</taxon>
        <taxon>Bivalvia</taxon>
        <taxon>Autobranchia</taxon>
        <taxon>Pteriomorphia</taxon>
        <taxon>Mytilida</taxon>
        <taxon>Mytiloidea</taxon>
        <taxon>Mytilidae</taxon>
        <taxon>Mytilinae</taxon>
        <taxon>Mytilus</taxon>
    </lineage>
</organism>
<feature type="domain" description="C1q" evidence="5">
    <location>
        <begin position="56"/>
        <end position="196"/>
    </location>
</feature>
<dbReference type="SUPFAM" id="SSF49842">
    <property type="entry name" value="TNF-like"/>
    <property type="match status" value="1"/>
</dbReference>
<dbReference type="InterPro" id="IPR001073">
    <property type="entry name" value="C1q_dom"/>
</dbReference>
<evidence type="ECO:0000259" key="5">
    <source>
        <dbReference type="PROSITE" id="PS50871"/>
    </source>
</evidence>
<evidence type="ECO:0000256" key="1">
    <source>
        <dbReference type="ARBA" id="ARBA00004613"/>
    </source>
</evidence>
<reference evidence="6" key="1">
    <citation type="submission" date="2018-11" db="EMBL/GenBank/DDBJ databases">
        <authorList>
            <person name="Alioto T."/>
            <person name="Alioto T."/>
        </authorList>
    </citation>
    <scope>NUCLEOTIDE SEQUENCE</scope>
</reference>
<dbReference type="GO" id="GO:0005576">
    <property type="term" value="C:extracellular region"/>
    <property type="evidence" value="ECO:0007669"/>
    <property type="project" value="UniProtKB-SubCell"/>
</dbReference>
<proteinExistence type="predicted"/>
<dbReference type="OrthoDB" id="6060465at2759"/>